<dbReference type="RefSeq" id="WP_275634201.1">
    <property type="nucleotide sequence ID" value="NZ_JARGYD010000008.1"/>
</dbReference>
<dbReference type="EMBL" id="JBHRTB010000010">
    <property type="protein sequence ID" value="MFC3144999.1"/>
    <property type="molecule type" value="Genomic_DNA"/>
</dbReference>
<evidence type="ECO:0000313" key="3">
    <source>
        <dbReference type="Proteomes" id="UP001595632"/>
    </source>
</evidence>
<keyword evidence="3" id="KW-1185">Reference proteome</keyword>
<accession>A0ABV7GXS7</accession>
<feature type="chain" id="PRO_5046437806" description="Tat pathway signal sequence domain protein" evidence="1">
    <location>
        <begin position="27"/>
        <end position="157"/>
    </location>
</feature>
<gene>
    <name evidence="2" type="ORF">ACFOGP_19920</name>
</gene>
<name>A0ABV7GXS7_9RHOB</name>
<protein>
    <recommendedName>
        <fullName evidence="4">Tat pathway signal sequence domain protein</fullName>
    </recommendedName>
</protein>
<reference evidence="3" key="1">
    <citation type="journal article" date="2019" name="Int. J. Syst. Evol. Microbiol.">
        <title>The Global Catalogue of Microorganisms (GCM) 10K type strain sequencing project: providing services to taxonomists for standard genome sequencing and annotation.</title>
        <authorList>
            <consortium name="The Broad Institute Genomics Platform"/>
            <consortium name="The Broad Institute Genome Sequencing Center for Infectious Disease"/>
            <person name="Wu L."/>
            <person name="Ma J."/>
        </authorList>
    </citation>
    <scope>NUCLEOTIDE SEQUENCE [LARGE SCALE GENOMIC DNA]</scope>
    <source>
        <strain evidence="3">KCTC 52366</strain>
    </source>
</reference>
<keyword evidence="1" id="KW-0732">Signal</keyword>
<evidence type="ECO:0000256" key="1">
    <source>
        <dbReference type="SAM" id="SignalP"/>
    </source>
</evidence>
<organism evidence="2 3">
    <name type="scientific">Psychromarinibacter halotolerans</name>
    <dbReference type="NCBI Taxonomy" id="1775175"/>
    <lineage>
        <taxon>Bacteria</taxon>
        <taxon>Pseudomonadati</taxon>
        <taxon>Pseudomonadota</taxon>
        <taxon>Alphaproteobacteria</taxon>
        <taxon>Rhodobacterales</taxon>
        <taxon>Paracoccaceae</taxon>
        <taxon>Psychromarinibacter</taxon>
    </lineage>
</organism>
<comment type="caution">
    <text evidence="2">The sequence shown here is derived from an EMBL/GenBank/DDBJ whole genome shotgun (WGS) entry which is preliminary data.</text>
</comment>
<proteinExistence type="predicted"/>
<sequence>MRISRHRTPWLAAAVISASLTGVALAQDAAPDTETDTDTGTAPALKVELNSASPLDGACRLTFMATNGTGVDVDKLVLETVLLTTDGVVDRLTLFDLQALPANRPRVRQFDVSGLDCGSLGQVLINGIQTCDGEGLDPATCTDELDLSTRADIEVLG</sequence>
<feature type="signal peptide" evidence="1">
    <location>
        <begin position="1"/>
        <end position="26"/>
    </location>
</feature>
<dbReference type="Proteomes" id="UP001595632">
    <property type="component" value="Unassembled WGS sequence"/>
</dbReference>
<evidence type="ECO:0000313" key="2">
    <source>
        <dbReference type="EMBL" id="MFC3144999.1"/>
    </source>
</evidence>
<evidence type="ECO:0008006" key="4">
    <source>
        <dbReference type="Google" id="ProtNLM"/>
    </source>
</evidence>